<evidence type="ECO:0000259" key="2">
    <source>
        <dbReference type="Pfam" id="PF01926"/>
    </source>
</evidence>
<dbReference type="EMBL" id="JANKHO010000058">
    <property type="protein sequence ID" value="KAJ3516333.1"/>
    <property type="molecule type" value="Genomic_DNA"/>
</dbReference>
<evidence type="ECO:0000256" key="1">
    <source>
        <dbReference type="SAM" id="Coils"/>
    </source>
</evidence>
<dbReference type="Gene3D" id="3.40.50.300">
    <property type="entry name" value="P-loop containing nucleotide triphosphate hydrolases"/>
    <property type="match status" value="1"/>
</dbReference>
<dbReference type="GO" id="GO:0005525">
    <property type="term" value="F:GTP binding"/>
    <property type="evidence" value="ECO:0007669"/>
    <property type="project" value="InterPro"/>
</dbReference>
<keyword evidence="4" id="KW-1185">Reference proteome</keyword>
<gene>
    <name evidence="3" type="ORF">NLJ89_g1186</name>
</gene>
<dbReference type="InterPro" id="IPR006073">
    <property type="entry name" value="GTP-bd"/>
</dbReference>
<dbReference type="Proteomes" id="UP001148786">
    <property type="component" value="Unassembled WGS sequence"/>
</dbReference>
<dbReference type="InterPro" id="IPR027417">
    <property type="entry name" value="P-loop_NTPase"/>
</dbReference>
<organism evidence="3 4">
    <name type="scientific">Agrocybe chaxingu</name>
    <dbReference type="NCBI Taxonomy" id="84603"/>
    <lineage>
        <taxon>Eukaryota</taxon>
        <taxon>Fungi</taxon>
        <taxon>Dikarya</taxon>
        <taxon>Basidiomycota</taxon>
        <taxon>Agaricomycotina</taxon>
        <taxon>Agaricomycetes</taxon>
        <taxon>Agaricomycetidae</taxon>
        <taxon>Agaricales</taxon>
        <taxon>Agaricineae</taxon>
        <taxon>Strophariaceae</taxon>
        <taxon>Agrocybe</taxon>
    </lineage>
</organism>
<comment type="caution">
    <text evidence="3">The sequence shown here is derived from an EMBL/GenBank/DDBJ whole genome shotgun (WGS) entry which is preliminary data.</text>
</comment>
<evidence type="ECO:0000313" key="3">
    <source>
        <dbReference type="EMBL" id="KAJ3516333.1"/>
    </source>
</evidence>
<protein>
    <recommendedName>
        <fullName evidence="2">G domain-containing protein</fullName>
    </recommendedName>
</protein>
<feature type="domain" description="G" evidence="2">
    <location>
        <begin position="20"/>
        <end position="94"/>
    </location>
</feature>
<dbReference type="AlphaFoldDB" id="A0A9W8N0F5"/>
<dbReference type="Pfam" id="PF01926">
    <property type="entry name" value="MMR_HSR1"/>
    <property type="match status" value="1"/>
</dbReference>
<feature type="coiled-coil region" evidence="1">
    <location>
        <begin position="263"/>
        <end position="290"/>
    </location>
</feature>
<dbReference type="SUPFAM" id="SSF52540">
    <property type="entry name" value="P-loop containing nucleoside triphosphate hydrolases"/>
    <property type="match status" value="1"/>
</dbReference>
<sequence length="311" mass="35052">MSIQSKNGAKKIDIVVPGSVMGPTGAGKSTFINTALGTEMTRVGHGTTSCTSQPLPIVIDNLLPGNPHLRNCRLVLLDTPGFDDTHQEDVEILKRIARWLENSRRRGALIGGVLYFHDISAKRFTGTARQNLVMFSRLCGEVALQKTELVTTNWESNNKEVLERRESEMKAEHWKTLIDKGVKVQRFQRDSGSRSAWDVLNTLLGHIDVDKLLDLQIQTELLQHRMTIPETQAGQELRYTLKQLLKMQNETVALEKSLMQQGDAEAHANLKDAERKIQELQNQVQDLRVKLSLPKRLMKVFGLLPKRNSSS</sequence>
<evidence type="ECO:0000313" key="4">
    <source>
        <dbReference type="Proteomes" id="UP001148786"/>
    </source>
</evidence>
<accession>A0A9W8N0F5</accession>
<proteinExistence type="predicted"/>
<name>A0A9W8N0F5_9AGAR</name>
<reference evidence="3" key="1">
    <citation type="submission" date="2022-07" db="EMBL/GenBank/DDBJ databases">
        <title>Genome Sequence of Agrocybe chaxingu.</title>
        <authorList>
            <person name="Buettner E."/>
        </authorList>
    </citation>
    <scope>NUCLEOTIDE SEQUENCE</scope>
    <source>
        <strain evidence="3">MP-N11</strain>
    </source>
</reference>
<keyword evidence="1" id="KW-0175">Coiled coil</keyword>
<dbReference type="OrthoDB" id="8954335at2759"/>